<keyword evidence="2" id="KW-0808">Transferase</keyword>
<dbReference type="Pfam" id="PF00899">
    <property type="entry name" value="ThiF"/>
    <property type="match status" value="1"/>
</dbReference>
<dbReference type="Gene3D" id="3.40.50.720">
    <property type="entry name" value="NAD(P)-binding Rossmann-like Domain"/>
    <property type="match status" value="1"/>
</dbReference>
<dbReference type="GO" id="GO:0016779">
    <property type="term" value="F:nucleotidyltransferase activity"/>
    <property type="evidence" value="ECO:0007669"/>
    <property type="project" value="UniProtKB-KW"/>
</dbReference>
<accession>A0ABU5T346</accession>
<dbReference type="PANTHER" id="PTHR10953">
    <property type="entry name" value="UBIQUITIN-ACTIVATING ENZYME E1"/>
    <property type="match status" value="1"/>
</dbReference>
<dbReference type="InterPro" id="IPR000594">
    <property type="entry name" value="ThiF_NAD_FAD-bd"/>
</dbReference>
<feature type="domain" description="THIF-type NAD/FAD binding fold" evidence="1">
    <location>
        <begin position="125"/>
        <end position="359"/>
    </location>
</feature>
<dbReference type="PANTHER" id="PTHR10953:SF102">
    <property type="entry name" value="ADENYLYLTRANSFERASE AND SULFURTRANSFERASE MOCS3"/>
    <property type="match status" value="1"/>
</dbReference>
<protein>
    <submittedName>
        <fullName evidence="2">ThiF family adenylyltransferase</fullName>
    </submittedName>
</protein>
<dbReference type="RefSeq" id="WP_323277863.1">
    <property type="nucleotide sequence ID" value="NZ_JAYGGQ010000002.1"/>
</dbReference>
<dbReference type="SUPFAM" id="SSF69572">
    <property type="entry name" value="Activating enzymes of the ubiquitin-like proteins"/>
    <property type="match status" value="1"/>
</dbReference>
<proteinExistence type="predicted"/>
<evidence type="ECO:0000313" key="3">
    <source>
        <dbReference type="Proteomes" id="UP001304769"/>
    </source>
</evidence>
<keyword evidence="3" id="KW-1185">Reference proteome</keyword>
<sequence length="367" mass="39205">MTARPWRPRFRDGVLIFSGPSRLRFVNLGDLVVKEFSVEPWVTQLVPLLDGSRGLAQIESELSGSGSGTEVSPENVAALVGQLEREGLLAHRGALVGPVEWSPCARQLQFFDELISREPGIGNSAAELQERLERAHVLVVGVGGVGTHVLESLARAGVGSIELFDDDTVDVTNLHRQVLFGPEDLGRPKVIAAQERIGELNPSGTVHARCERFTTSSVLRSRELDLVINCADEPDVLVQSDRVASWAQERSVPHIVGGAYGANLGVVGLTVLPGKTVCWACARADAADISPGRGLVRLKGRSGTTGTVGPITAMVADVMGWDALRVLLGARPVLANAVRELDLHTLEWRVRGIAPQAACPDCAPLRG</sequence>
<dbReference type="EMBL" id="JAYGGQ010000002">
    <property type="protein sequence ID" value="MEA5454075.1"/>
    <property type="molecule type" value="Genomic_DNA"/>
</dbReference>
<dbReference type="InterPro" id="IPR045886">
    <property type="entry name" value="ThiF/MoeB/HesA"/>
</dbReference>
<keyword evidence="2" id="KW-0548">Nucleotidyltransferase</keyword>
<dbReference type="InterPro" id="IPR035985">
    <property type="entry name" value="Ubiquitin-activating_enz"/>
</dbReference>
<gene>
    <name evidence="2" type="ORF">SPF06_04995</name>
</gene>
<reference evidence="2 3" key="1">
    <citation type="submission" date="2023-12" db="EMBL/GenBank/DDBJ databases">
        <title>Sinomonas terricola sp. nov, isolated from litchi orchard soil in Guangdong, PR China.</title>
        <authorList>
            <person name="Jiaxin W."/>
            <person name="Yang Z."/>
            <person name="Honghui Z."/>
        </authorList>
    </citation>
    <scope>NUCLEOTIDE SEQUENCE [LARGE SCALE GENOMIC DNA]</scope>
    <source>
        <strain evidence="2 3">JGH33</strain>
    </source>
</reference>
<organism evidence="2 3">
    <name type="scientific">Sinomonas terricola</name>
    <dbReference type="NCBI Taxonomy" id="3110330"/>
    <lineage>
        <taxon>Bacteria</taxon>
        <taxon>Bacillati</taxon>
        <taxon>Actinomycetota</taxon>
        <taxon>Actinomycetes</taxon>
        <taxon>Micrococcales</taxon>
        <taxon>Micrococcaceae</taxon>
        <taxon>Sinomonas</taxon>
    </lineage>
</organism>
<name>A0ABU5T346_9MICC</name>
<comment type="caution">
    <text evidence="2">The sequence shown here is derived from an EMBL/GenBank/DDBJ whole genome shotgun (WGS) entry which is preliminary data.</text>
</comment>
<dbReference type="Proteomes" id="UP001304769">
    <property type="component" value="Unassembled WGS sequence"/>
</dbReference>
<evidence type="ECO:0000313" key="2">
    <source>
        <dbReference type="EMBL" id="MEA5454075.1"/>
    </source>
</evidence>
<evidence type="ECO:0000259" key="1">
    <source>
        <dbReference type="Pfam" id="PF00899"/>
    </source>
</evidence>